<accession>A0A9W6CX56</accession>
<comment type="caution">
    <text evidence="7">The sequence shown here is derived from an EMBL/GenBank/DDBJ whole genome shotgun (WGS) entry which is preliminary data.</text>
</comment>
<dbReference type="InterPro" id="IPR005801">
    <property type="entry name" value="ADC_synthase"/>
</dbReference>
<evidence type="ECO:0000256" key="2">
    <source>
        <dbReference type="ARBA" id="ARBA00005297"/>
    </source>
</evidence>
<sequence>MTFTGPIATAGAAHPTARTRLHVETRGVVDPGALLPLADATSPLAWLREGEGIVGIGEALRLEFRGPSRFADAADAWRSIADLAEVADAVDVPGSGLVAFASFAFADDSASPSALVVPAIVAGRRGGRAWITRIRPIDGGAASLPPLPHPTAFGAPWRVKLRDGALPPSEYEAAVAEAVGRIEGGEFEKVVLARELRGRMPRGADVRRLVSRLSTEYPETWTFAVDGLVGASPETLVRVDRGGVSARVLAGTASRGVDTDGDHDAELRLATSTKDRDEHAFAVRSAIETLRPHTSRLEASAEPFTVRLPNLWHLATDLDGTLGDGSTSLDLVAAMHPTAAVAGSPTDVATAAIADLERFDRGRYAGPVGWIGADGDGEWAIALRCAQIGPGGTVRAHAGAGIVRDSVPGEELAESTIKFQAIVDAIG</sequence>
<keyword evidence="4" id="KW-0413">Isomerase</keyword>
<evidence type="ECO:0000256" key="3">
    <source>
        <dbReference type="ARBA" id="ARBA00012824"/>
    </source>
</evidence>
<evidence type="ECO:0000313" key="7">
    <source>
        <dbReference type="EMBL" id="GLI26857.1"/>
    </source>
</evidence>
<reference evidence="7" key="1">
    <citation type="submission" date="2022-12" db="EMBL/GenBank/DDBJ databases">
        <title>Reference genome sequencing for broad-spectrum identification of bacterial and archaeal isolates by mass spectrometry.</title>
        <authorList>
            <person name="Sekiguchi Y."/>
            <person name="Tourlousse D.M."/>
        </authorList>
    </citation>
    <scope>NUCLEOTIDE SEQUENCE</scope>
    <source>
        <strain evidence="7">14</strain>
    </source>
</reference>
<evidence type="ECO:0000313" key="8">
    <source>
        <dbReference type="Proteomes" id="UP001144396"/>
    </source>
</evidence>
<gene>
    <name evidence="7" type="ORF">ARHIZOSPH14_10990</name>
</gene>
<dbReference type="EC" id="5.4.4.2" evidence="3"/>
<dbReference type="AlphaFoldDB" id="A0A9W6CX56"/>
<protein>
    <recommendedName>
        <fullName evidence="3">isochorismate synthase</fullName>
        <ecNumber evidence="3">5.4.4.2</ecNumber>
    </recommendedName>
    <alternativeName>
        <fullName evidence="5">Isochorismate mutase</fullName>
    </alternativeName>
</protein>
<evidence type="ECO:0000259" key="6">
    <source>
        <dbReference type="Pfam" id="PF00425"/>
    </source>
</evidence>
<organism evidence="7 8">
    <name type="scientific">Agromyces rhizosphaerae</name>
    <dbReference type="NCBI Taxonomy" id="88374"/>
    <lineage>
        <taxon>Bacteria</taxon>
        <taxon>Bacillati</taxon>
        <taxon>Actinomycetota</taxon>
        <taxon>Actinomycetes</taxon>
        <taxon>Micrococcales</taxon>
        <taxon>Microbacteriaceae</taxon>
        <taxon>Agromyces</taxon>
    </lineage>
</organism>
<evidence type="ECO:0000256" key="4">
    <source>
        <dbReference type="ARBA" id="ARBA00023235"/>
    </source>
</evidence>
<dbReference type="NCBIfam" id="TIGR00543">
    <property type="entry name" value="isochor_syn"/>
    <property type="match status" value="1"/>
</dbReference>
<dbReference type="RefSeq" id="WP_281882882.1">
    <property type="nucleotide sequence ID" value="NZ_BSDP01000001.1"/>
</dbReference>
<dbReference type="Pfam" id="PF00425">
    <property type="entry name" value="Chorismate_bind"/>
    <property type="match status" value="1"/>
</dbReference>
<dbReference type="Proteomes" id="UP001144396">
    <property type="component" value="Unassembled WGS sequence"/>
</dbReference>
<evidence type="ECO:0000256" key="1">
    <source>
        <dbReference type="ARBA" id="ARBA00000799"/>
    </source>
</evidence>
<dbReference type="PANTHER" id="PTHR42839:SF2">
    <property type="entry name" value="ISOCHORISMATE SYNTHASE ENTC"/>
    <property type="match status" value="1"/>
</dbReference>
<dbReference type="InterPro" id="IPR015890">
    <property type="entry name" value="Chorismate_C"/>
</dbReference>
<dbReference type="Gene3D" id="3.60.120.10">
    <property type="entry name" value="Anthranilate synthase"/>
    <property type="match status" value="1"/>
</dbReference>
<dbReference type="GO" id="GO:0008909">
    <property type="term" value="F:isochorismate synthase activity"/>
    <property type="evidence" value="ECO:0007669"/>
    <property type="project" value="UniProtKB-EC"/>
</dbReference>
<keyword evidence="8" id="KW-1185">Reference proteome</keyword>
<comment type="catalytic activity">
    <reaction evidence="1">
        <text>chorismate = isochorismate</text>
        <dbReference type="Rhea" id="RHEA:18985"/>
        <dbReference type="ChEBI" id="CHEBI:29748"/>
        <dbReference type="ChEBI" id="CHEBI:29780"/>
        <dbReference type="EC" id="5.4.4.2"/>
    </reaction>
</comment>
<dbReference type="PANTHER" id="PTHR42839">
    <property type="entry name" value="ISOCHORISMATE SYNTHASE ENTC"/>
    <property type="match status" value="1"/>
</dbReference>
<dbReference type="EMBL" id="BSDP01000001">
    <property type="protein sequence ID" value="GLI26857.1"/>
    <property type="molecule type" value="Genomic_DNA"/>
</dbReference>
<feature type="domain" description="Chorismate-utilising enzyme C-terminal" evidence="6">
    <location>
        <begin position="169"/>
        <end position="418"/>
    </location>
</feature>
<evidence type="ECO:0000256" key="5">
    <source>
        <dbReference type="ARBA" id="ARBA00041564"/>
    </source>
</evidence>
<comment type="similarity">
    <text evidence="2">Belongs to the isochorismate synthase family.</text>
</comment>
<dbReference type="SUPFAM" id="SSF56322">
    <property type="entry name" value="ADC synthase"/>
    <property type="match status" value="1"/>
</dbReference>
<name>A0A9W6CX56_9MICO</name>
<dbReference type="InterPro" id="IPR004561">
    <property type="entry name" value="IsoChor_synthase"/>
</dbReference>
<proteinExistence type="inferred from homology"/>